<dbReference type="EMBL" id="JAGINP010000035">
    <property type="protein sequence ID" value="MBP2296764.1"/>
    <property type="molecule type" value="Genomic_DNA"/>
</dbReference>
<feature type="compositionally biased region" description="Basic residues" evidence="1">
    <location>
        <begin position="21"/>
        <end position="31"/>
    </location>
</feature>
<protein>
    <submittedName>
        <fullName evidence="2">Uncharacterized protein</fullName>
    </submittedName>
</protein>
<feature type="region of interest" description="Disordered" evidence="1">
    <location>
        <begin position="90"/>
        <end position="124"/>
    </location>
</feature>
<accession>A0ABS4SWX4</accession>
<evidence type="ECO:0000256" key="1">
    <source>
        <dbReference type="SAM" id="MobiDB-lite"/>
    </source>
</evidence>
<name>A0ABS4SWX4_9PROT</name>
<organism evidence="2 3">
    <name type="scientific">Azospirillum rugosum</name>
    <dbReference type="NCBI Taxonomy" id="416170"/>
    <lineage>
        <taxon>Bacteria</taxon>
        <taxon>Pseudomonadati</taxon>
        <taxon>Pseudomonadota</taxon>
        <taxon>Alphaproteobacteria</taxon>
        <taxon>Rhodospirillales</taxon>
        <taxon>Azospirillaceae</taxon>
        <taxon>Azospirillum</taxon>
    </lineage>
</organism>
<feature type="compositionally biased region" description="Pro residues" evidence="1">
    <location>
        <begin position="93"/>
        <end position="113"/>
    </location>
</feature>
<sequence>MIVSALMVAWTQPAAADPWKHGKGHGHHGHHHADEDEGEEAFRDGTCVIERKWKKHGEYKDKWKCFRRPSRVIVESAPYVILSEPPRLAPRAVPAPFPRVPQPAPQAPAPPETDAPSGGWENPR</sequence>
<feature type="region of interest" description="Disordered" evidence="1">
    <location>
        <begin position="18"/>
        <end position="41"/>
    </location>
</feature>
<proteinExistence type="predicted"/>
<evidence type="ECO:0000313" key="3">
    <source>
        <dbReference type="Proteomes" id="UP000781958"/>
    </source>
</evidence>
<evidence type="ECO:0000313" key="2">
    <source>
        <dbReference type="EMBL" id="MBP2296764.1"/>
    </source>
</evidence>
<dbReference type="Proteomes" id="UP000781958">
    <property type="component" value="Unassembled WGS sequence"/>
</dbReference>
<reference evidence="2 3" key="1">
    <citation type="submission" date="2021-03" db="EMBL/GenBank/DDBJ databases">
        <title>Genomic Encyclopedia of Type Strains, Phase III (KMG-III): the genomes of soil and plant-associated and newly described type strains.</title>
        <authorList>
            <person name="Whitman W."/>
        </authorList>
    </citation>
    <scope>NUCLEOTIDE SEQUENCE [LARGE SCALE GENOMIC DNA]</scope>
    <source>
        <strain evidence="2 3">IMMIB AFH-6</strain>
    </source>
</reference>
<comment type="caution">
    <text evidence="2">The sequence shown here is derived from an EMBL/GenBank/DDBJ whole genome shotgun (WGS) entry which is preliminary data.</text>
</comment>
<keyword evidence="3" id="KW-1185">Reference proteome</keyword>
<dbReference type="RefSeq" id="WP_209772317.1">
    <property type="nucleotide sequence ID" value="NZ_JAGINP010000035.1"/>
</dbReference>
<gene>
    <name evidence="2" type="ORF">J2851_006582</name>
</gene>